<reference evidence="1 2" key="1">
    <citation type="journal article" date="2014" name="Genome Announc.">
        <title>Draft Genome Sequence of the Haloacid-Degrading Burkholderia caribensis Strain MBA4.</title>
        <authorList>
            <person name="Pan Y."/>
            <person name="Kong K.F."/>
            <person name="Tsang J.S."/>
        </authorList>
    </citation>
    <scope>NUCLEOTIDE SEQUENCE [LARGE SCALE GENOMIC DNA]</scope>
    <source>
        <strain evidence="1 2">MBA4</strain>
    </source>
</reference>
<accession>A0A0P0RA24</accession>
<evidence type="ECO:0000313" key="1">
    <source>
        <dbReference type="EMBL" id="ALL65000.1"/>
    </source>
</evidence>
<protein>
    <submittedName>
        <fullName evidence="1">Uncharacterized protein</fullName>
    </submittedName>
</protein>
<proteinExistence type="predicted"/>
<sequence length="141" mass="16117">MVLNDFFKKCAFEKIGKNVLGAQAIELPELFISKDGRQWLHPGDGNDLKYNIVKIDPNVGDQGILGNHVIARDINKSDLELIRKYEMVGFNTGYELIRRLIVSLEKGVWIDPSKEQQLLGVDNYPLKTVEEMWRAGVPKYQ</sequence>
<evidence type="ECO:0000313" key="2">
    <source>
        <dbReference type="Proteomes" id="UP000019146"/>
    </source>
</evidence>
<dbReference type="EMBL" id="CP012746">
    <property type="protein sequence ID" value="ALL65000.1"/>
    <property type="molecule type" value="Genomic_DNA"/>
</dbReference>
<organism evidence="1 2">
    <name type="scientific">Paraburkholderia caribensis MBA4</name>
    <dbReference type="NCBI Taxonomy" id="1323664"/>
    <lineage>
        <taxon>Bacteria</taxon>
        <taxon>Pseudomonadati</taxon>
        <taxon>Pseudomonadota</taxon>
        <taxon>Betaproteobacteria</taxon>
        <taxon>Burkholderiales</taxon>
        <taxon>Burkholderiaceae</taxon>
        <taxon>Paraburkholderia</taxon>
    </lineage>
</organism>
<dbReference type="Proteomes" id="UP000019146">
    <property type="component" value="Chromosome 1"/>
</dbReference>
<name>A0A0P0RA24_9BURK</name>
<dbReference type="AlphaFoldDB" id="A0A0P0RA24"/>
<dbReference type="KEGG" id="bcai:K788_00013045"/>
<gene>
    <name evidence="1" type="ORF">K788_00013045</name>
</gene>